<dbReference type="Gene3D" id="2.40.10.220">
    <property type="entry name" value="predicted glycosyltransferase like domains"/>
    <property type="match status" value="1"/>
</dbReference>
<gene>
    <name evidence="2" type="ORF">D5018_13270</name>
</gene>
<feature type="domain" description="PilZ" evidence="1">
    <location>
        <begin position="472"/>
        <end position="587"/>
    </location>
</feature>
<protein>
    <submittedName>
        <fullName evidence="2">PilZ domain-containing protein</fullName>
    </submittedName>
</protein>
<dbReference type="EMBL" id="QZEI01000040">
    <property type="protein sequence ID" value="RLV59246.1"/>
    <property type="molecule type" value="Genomic_DNA"/>
</dbReference>
<evidence type="ECO:0000313" key="2">
    <source>
        <dbReference type="EMBL" id="RLV59246.1"/>
    </source>
</evidence>
<dbReference type="InterPro" id="IPR009875">
    <property type="entry name" value="PilZ_domain"/>
</dbReference>
<name>A0A3L8PV89_9GAMM</name>
<keyword evidence="3" id="KW-1185">Reference proteome</keyword>
<comment type="caution">
    <text evidence="2">The sequence shown here is derived from an EMBL/GenBank/DDBJ whole genome shotgun (WGS) entry which is preliminary data.</text>
</comment>
<reference evidence="2 3" key="1">
    <citation type="submission" date="2018-09" db="EMBL/GenBank/DDBJ databases">
        <title>Phylogeny of the Shewanellaceae, and recommendation for two new genera, Pseudoshewanella and Parashewanella.</title>
        <authorList>
            <person name="Wang G."/>
        </authorList>
    </citation>
    <scope>NUCLEOTIDE SEQUENCE [LARGE SCALE GENOMIC DNA]</scope>
    <source>
        <strain evidence="2 3">C51</strain>
    </source>
</reference>
<dbReference type="Proteomes" id="UP000281474">
    <property type="component" value="Unassembled WGS sequence"/>
</dbReference>
<sequence>MSFDQVKAHLIEQLKPFLMEDDFEDLFEQLTADENSTDRFLLKMELNRLSTKCNRVIDLRDKSNLPCSTFVFDKQTHFLDEPAIASFKAAVSRYKNLYTLGAYEEVMAEHKRRLQTVQVEGIKESVKDEFIIPGIVLGTYYNRSEERMNYSVHITVSQIGKIDVEGSTLDLSVNGARIRLSAKHGLDTRKPLLIKLTELSDEYYYEDLQQGIEYQIIDIEEDNDAHILRLKRNTISEPLSKLLAKLIRDYKYRYKVDVNEVFSNTLGLGYESHLLPHLRHLPLFLNGTNNQLTHALLSPENQAIKSYFTDENDVCQLSHTLTEARLERHLAEPNAPQHHLLYCFTHQVKHTTYFYSATLYELNNHSLKNLFFKFGAKKNSWRVFKLSSIVIDKLRGYKAAIIPGDDSHYSPLVEQQLALYEHVIYLSDLTTEEGRVRYQNVQSQATPNLLKVFAQKKASISHIKFATLAFAERRQEPRYSFKTEISIQQDGQSIVGHSQDISTKGFQVIMPSPSSFNGEKLVWLGFPKLQSLAGKTQLHNLPYKLVMQRNNGQQLHLVAAQSKEAHTGVTFMNRLIIHNEEKLKQLSESGERTSELSDGLKNLVMRKLPATPFFIEKTQKSAKISAIAISSERDPVAELFAANSKESLTYDLTPLFENGFFKKHIIDFIRRTRSHQEMMHVDFYLHLIRRSRGTFGLKCVTKDSLTSQSEQIDFIKTGQQVGRFVALRMFVGVTGKPDLKYIQQERKYISQHAAHKAKQLEEKLWYTIGVGEIMDITAEVLHRDLGTNIS</sequence>
<evidence type="ECO:0000313" key="3">
    <source>
        <dbReference type="Proteomes" id="UP000281474"/>
    </source>
</evidence>
<dbReference type="AlphaFoldDB" id="A0A3L8PV89"/>
<dbReference type="SUPFAM" id="SSF141371">
    <property type="entry name" value="PilZ domain-like"/>
    <property type="match status" value="2"/>
</dbReference>
<dbReference type="OrthoDB" id="6208912at2"/>
<organism evidence="2 3">
    <name type="scientific">Parashewanella curva</name>
    <dbReference type="NCBI Taxonomy" id="2338552"/>
    <lineage>
        <taxon>Bacteria</taxon>
        <taxon>Pseudomonadati</taxon>
        <taxon>Pseudomonadota</taxon>
        <taxon>Gammaproteobacteria</taxon>
        <taxon>Alteromonadales</taxon>
        <taxon>Shewanellaceae</taxon>
        <taxon>Parashewanella</taxon>
    </lineage>
</organism>
<dbReference type="GO" id="GO:0035438">
    <property type="term" value="F:cyclic-di-GMP binding"/>
    <property type="evidence" value="ECO:0007669"/>
    <property type="project" value="InterPro"/>
</dbReference>
<accession>A0A3L8PV89</accession>
<proteinExistence type="predicted"/>
<feature type="domain" description="PilZ" evidence="1">
    <location>
        <begin position="142"/>
        <end position="247"/>
    </location>
</feature>
<evidence type="ECO:0000259" key="1">
    <source>
        <dbReference type="Pfam" id="PF07238"/>
    </source>
</evidence>
<dbReference type="RefSeq" id="WP_121839482.1">
    <property type="nucleotide sequence ID" value="NZ_ML014789.1"/>
</dbReference>
<dbReference type="Pfam" id="PF07238">
    <property type="entry name" value="PilZ"/>
    <property type="match status" value="2"/>
</dbReference>